<feature type="region of interest" description="Disordered" evidence="1">
    <location>
        <begin position="1"/>
        <end position="22"/>
    </location>
</feature>
<proteinExistence type="predicted"/>
<evidence type="ECO:0000313" key="2">
    <source>
        <dbReference type="EMBL" id="PQM37241.1"/>
    </source>
</evidence>
<gene>
    <name evidence="2" type="ORF">Pyn_18382</name>
</gene>
<protein>
    <submittedName>
        <fullName evidence="2">Putative wall-associated receptor kinase-like 16</fullName>
    </submittedName>
</protein>
<dbReference type="GO" id="GO:0016301">
    <property type="term" value="F:kinase activity"/>
    <property type="evidence" value="ECO:0007669"/>
    <property type="project" value="UniProtKB-KW"/>
</dbReference>
<keyword evidence="3" id="KW-1185">Reference proteome</keyword>
<evidence type="ECO:0000256" key="1">
    <source>
        <dbReference type="SAM" id="MobiDB-lite"/>
    </source>
</evidence>
<reference evidence="2 3" key="1">
    <citation type="submission" date="2018-02" db="EMBL/GenBank/DDBJ databases">
        <title>Draft genome of wild Prunus yedoensis var. nudiflora.</title>
        <authorList>
            <person name="Baek S."/>
            <person name="Kim J.-H."/>
            <person name="Choi K."/>
            <person name="Kim G.-B."/>
            <person name="Cho A."/>
            <person name="Jang H."/>
            <person name="Shin C.-H."/>
            <person name="Yu H.-J."/>
            <person name="Mun J.-H."/>
        </authorList>
    </citation>
    <scope>NUCLEOTIDE SEQUENCE [LARGE SCALE GENOMIC DNA]</scope>
    <source>
        <strain evidence="3">cv. Jeju island</strain>
        <tissue evidence="2">Leaf</tissue>
    </source>
</reference>
<sequence>MELEGMRVTPKQPWGKSEVSSPEDTEYLLGSAMKSDTYFVDVRVDFGSRGATIGTTSGYDSMQIQMQYSAINNILDWTVDFGPKSESDLQMEK</sequence>
<keyword evidence="2" id="KW-0418">Kinase</keyword>
<name>A0A314UIX0_PRUYE</name>
<dbReference type="AlphaFoldDB" id="A0A314UIX0"/>
<keyword evidence="2" id="KW-0675">Receptor</keyword>
<dbReference type="OrthoDB" id="1174651at2759"/>
<organism evidence="2 3">
    <name type="scientific">Prunus yedoensis var. nudiflora</name>
    <dbReference type="NCBI Taxonomy" id="2094558"/>
    <lineage>
        <taxon>Eukaryota</taxon>
        <taxon>Viridiplantae</taxon>
        <taxon>Streptophyta</taxon>
        <taxon>Embryophyta</taxon>
        <taxon>Tracheophyta</taxon>
        <taxon>Spermatophyta</taxon>
        <taxon>Magnoliopsida</taxon>
        <taxon>eudicotyledons</taxon>
        <taxon>Gunneridae</taxon>
        <taxon>Pentapetalae</taxon>
        <taxon>rosids</taxon>
        <taxon>fabids</taxon>
        <taxon>Rosales</taxon>
        <taxon>Rosaceae</taxon>
        <taxon>Amygdaloideae</taxon>
        <taxon>Amygdaleae</taxon>
        <taxon>Prunus</taxon>
    </lineage>
</organism>
<dbReference type="EMBL" id="PJQY01003477">
    <property type="protein sequence ID" value="PQM37241.1"/>
    <property type="molecule type" value="Genomic_DNA"/>
</dbReference>
<dbReference type="Proteomes" id="UP000250321">
    <property type="component" value="Unassembled WGS sequence"/>
</dbReference>
<evidence type="ECO:0000313" key="3">
    <source>
        <dbReference type="Proteomes" id="UP000250321"/>
    </source>
</evidence>
<accession>A0A314UIX0</accession>
<keyword evidence="2" id="KW-0808">Transferase</keyword>
<comment type="caution">
    <text evidence="2">The sequence shown here is derived from an EMBL/GenBank/DDBJ whole genome shotgun (WGS) entry which is preliminary data.</text>
</comment>